<gene>
    <name evidence="1" type="ORF">JHL16_13830</name>
</gene>
<comment type="caution">
    <text evidence="1">The sequence shown here is derived from an EMBL/GenBank/DDBJ whole genome shotgun (WGS) entry which is preliminary data.</text>
</comment>
<sequence length="296" mass="32243">MTRKVVLTCAVVGETNFNRAHPNFPITPKQIADSAREAEEAGASAVHLHVRNPVTGEGSSDPDLFLEMATLVRDNGVKAVMNVTCGGGGLFFPDPEDEGRAGPGSEIASAEARVRHIEMILPEMCSLDVCTQNQTDGEVEYVYLNTQATLRKMARRFQELGVKPEIEVFAPGDILLANRMLADGLFDLPPMYQIVMGTNWGLPATPETMIYMRNLLPAGANWAAFGIARMQMPMVAQSVLLGGNVRVGLEDNLYLKRGVFATNGQLVARARTIIESLGFEVATPDEAREILGLRKR</sequence>
<dbReference type="EMBL" id="JAENHL010000007">
    <property type="protein sequence ID" value="MBK1867431.1"/>
    <property type="molecule type" value="Genomic_DNA"/>
</dbReference>
<accession>A0ACC5R437</accession>
<reference evidence="1" key="1">
    <citation type="submission" date="2021-01" db="EMBL/GenBank/DDBJ databases">
        <authorList>
            <person name="Sun Q."/>
        </authorList>
    </citation>
    <scope>NUCLEOTIDE SEQUENCE</scope>
    <source>
        <strain evidence="1">YIM B02566</strain>
    </source>
</reference>
<organism evidence="1 2">
    <name type="scientific">Taklimakanibacter albus</name>
    <dbReference type="NCBI Taxonomy" id="2800327"/>
    <lineage>
        <taxon>Bacteria</taxon>
        <taxon>Pseudomonadati</taxon>
        <taxon>Pseudomonadota</taxon>
        <taxon>Alphaproteobacteria</taxon>
        <taxon>Hyphomicrobiales</taxon>
        <taxon>Aestuariivirgaceae</taxon>
        <taxon>Taklimakanibacter</taxon>
    </lineage>
</organism>
<dbReference type="Proteomes" id="UP000616151">
    <property type="component" value="Unassembled WGS sequence"/>
</dbReference>
<protein>
    <submittedName>
        <fullName evidence="1">3-keto-5-aminohexanoate cleavage protein</fullName>
    </submittedName>
</protein>
<proteinExistence type="predicted"/>
<evidence type="ECO:0000313" key="2">
    <source>
        <dbReference type="Proteomes" id="UP000616151"/>
    </source>
</evidence>
<keyword evidence="2" id="KW-1185">Reference proteome</keyword>
<name>A0ACC5R437_9HYPH</name>
<evidence type="ECO:0000313" key="1">
    <source>
        <dbReference type="EMBL" id="MBK1867431.1"/>
    </source>
</evidence>